<evidence type="ECO:0008006" key="3">
    <source>
        <dbReference type="Google" id="ProtNLM"/>
    </source>
</evidence>
<proteinExistence type="predicted"/>
<comment type="caution">
    <text evidence="1">The sequence shown here is derived from an EMBL/GenBank/DDBJ whole genome shotgun (WGS) entry which is preliminary data.</text>
</comment>
<reference evidence="2" key="1">
    <citation type="journal article" date="2019" name="Int. J. Syst. Evol. Microbiol.">
        <title>The Global Catalogue of Microorganisms (GCM) 10K type strain sequencing project: providing services to taxonomists for standard genome sequencing and annotation.</title>
        <authorList>
            <consortium name="The Broad Institute Genomics Platform"/>
            <consortium name="The Broad Institute Genome Sequencing Center for Infectious Disease"/>
            <person name="Wu L."/>
            <person name="Ma J."/>
        </authorList>
    </citation>
    <scope>NUCLEOTIDE SEQUENCE [LARGE SCALE GENOMIC DNA]</scope>
    <source>
        <strain evidence="2">TBRC 1276</strain>
    </source>
</reference>
<evidence type="ECO:0000313" key="2">
    <source>
        <dbReference type="Proteomes" id="UP001595851"/>
    </source>
</evidence>
<sequence>MREPELLERKFSELTSAIAGAFGRVEPRKAATGYLRGLLSEMPRKTCWDLGKHAGYQTPDVMQRLLARAAWDEDTRFAATWSLIWPARRRYWCRMRPARRRRAP</sequence>
<name>A0ABV8GNH9_9ACTN</name>
<gene>
    <name evidence="1" type="ORF">ACFOY2_41390</name>
</gene>
<dbReference type="Proteomes" id="UP001595851">
    <property type="component" value="Unassembled WGS sequence"/>
</dbReference>
<accession>A0ABV8GNH9</accession>
<protein>
    <recommendedName>
        <fullName evidence="3">Transposase IS701-like DDE domain-containing protein</fullName>
    </recommendedName>
</protein>
<organism evidence="1 2">
    <name type="scientific">Nonomuraea purpurea</name>
    <dbReference type="NCBI Taxonomy" id="1849276"/>
    <lineage>
        <taxon>Bacteria</taxon>
        <taxon>Bacillati</taxon>
        <taxon>Actinomycetota</taxon>
        <taxon>Actinomycetes</taxon>
        <taxon>Streptosporangiales</taxon>
        <taxon>Streptosporangiaceae</taxon>
        <taxon>Nonomuraea</taxon>
    </lineage>
</organism>
<dbReference type="RefSeq" id="WP_379533591.1">
    <property type="nucleotide sequence ID" value="NZ_JBHSBI010000029.1"/>
</dbReference>
<dbReference type="EMBL" id="JBHSBI010000029">
    <property type="protein sequence ID" value="MFC4013739.1"/>
    <property type="molecule type" value="Genomic_DNA"/>
</dbReference>
<evidence type="ECO:0000313" key="1">
    <source>
        <dbReference type="EMBL" id="MFC4013739.1"/>
    </source>
</evidence>
<keyword evidence="2" id="KW-1185">Reference proteome</keyword>